<evidence type="ECO:0000313" key="2">
    <source>
        <dbReference type="EnsemblProtists" id="EKX35988"/>
    </source>
</evidence>
<protein>
    <submittedName>
        <fullName evidence="1 2">Uncharacterized protein</fullName>
    </submittedName>
</protein>
<dbReference type="OMA" id="ACAPSIE"/>
<dbReference type="Proteomes" id="UP000011087">
    <property type="component" value="Unassembled WGS sequence"/>
</dbReference>
<dbReference type="HOGENOM" id="CLU_1226791_0_0_1"/>
<name>L1IIA7_GUITC</name>
<dbReference type="PaxDb" id="55529-EKX35988"/>
<evidence type="ECO:0000313" key="1">
    <source>
        <dbReference type="EMBL" id="EKX35988.1"/>
    </source>
</evidence>
<keyword evidence="3" id="KW-1185">Reference proteome</keyword>
<evidence type="ECO:0000313" key="3">
    <source>
        <dbReference type="Proteomes" id="UP000011087"/>
    </source>
</evidence>
<dbReference type="GeneID" id="17292715"/>
<dbReference type="EMBL" id="JH993081">
    <property type="protein sequence ID" value="EKX35988.1"/>
    <property type="molecule type" value="Genomic_DNA"/>
</dbReference>
<dbReference type="OrthoDB" id="128611at2759"/>
<dbReference type="EnsemblProtists" id="EKX35988">
    <property type="protein sequence ID" value="EKX35988"/>
    <property type="gene ID" value="GUITHDRAFT_79217"/>
</dbReference>
<proteinExistence type="predicted"/>
<reference evidence="3" key="2">
    <citation type="submission" date="2012-11" db="EMBL/GenBank/DDBJ databases">
        <authorList>
            <person name="Kuo A."/>
            <person name="Curtis B.A."/>
            <person name="Tanifuji G."/>
            <person name="Burki F."/>
            <person name="Gruber A."/>
            <person name="Irimia M."/>
            <person name="Maruyama S."/>
            <person name="Arias M.C."/>
            <person name="Ball S.G."/>
            <person name="Gile G.H."/>
            <person name="Hirakawa Y."/>
            <person name="Hopkins J.F."/>
            <person name="Rensing S.A."/>
            <person name="Schmutz J."/>
            <person name="Symeonidi A."/>
            <person name="Elias M."/>
            <person name="Eveleigh R.J."/>
            <person name="Herman E.K."/>
            <person name="Klute M.J."/>
            <person name="Nakayama T."/>
            <person name="Obornik M."/>
            <person name="Reyes-Prieto A."/>
            <person name="Armbrust E.V."/>
            <person name="Aves S.J."/>
            <person name="Beiko R.G."/>
            <person name="Coutinho P."/>
            <person name="Dacks J.B."/>
            <person name="Durnford D.G."/>
            <person name="Fast N.M."/>
            <person name="Green B.R."/>
            <person name="Grisdale C."/>
            <person name="Hempe F."/>
            <person name="Henrissat B."/>
            <person name="Hoppner M.P."/>
            <person name="Ishida K.-I."/>
            <person name="Kim E."/>
            <person name="Koreny L."/>
            <person name="Kroth P.G."/>
            <person name="Liu Y."/>
            <person name="Malik S.-B."/>
            <person name="Maier U.G."/>
            <person name="McRose D."/>
            <person name="Mock T."/>
            <person name="Neilson J.A."/>
            <person name="Onodera N.T."/>
            <person name="Poole A.M."/>
            <person name="Pritham E.J."/>
            <person name="Richards T.A."/>
            <person name="Rocap G."/>
            <person name="Roy S.W."/>
            <person name="Sarai C."/>
            <person name="Schaack S."/>
            <person name="Shirato S."/>
            <person name="Slamovits C.H."/>
            <person name="Spencer D.F."/>
            <person name="Suzuki S."/>
            <person name="Worden A.Z."/>
            <person name="Zauner S."/>
            <person name="Barry K."/>
            <person name="Bell C."/>
            <person name="Bharti A.K."/>
            <person name="Crow J.A."/>
            <person name="Grimwood J."/>
            <person name="Kramer R."/>
            <person name="Lindquist E."/>
            <person name="Lucas S."/>
            <person name="Salamov A."/>
            <person name="McFadden G.I."/>
            <person name="Lane C.E."/>
            <person name="Keeling P.J."/>
            <person name="Gray M.W."/>
            <person name="Grigoriev I.V."/>
            <person name="Archibald J.M."/>
        </authorList>
    </citation>
    <scope>NUCLEOTIDE SEQUENCE</scope>
    <source>
        <strain evidence="3">CCMP2712</strain>
    </source>
</reference>
<accession>L1IIA7</accession>
<dbReference type="RefSeq" id="XP_005822968.1">
    <property type="nucleotide sequence ID" value="XM_005822911.1"/>
</dbReference>
<organism evidence="1">
    <name type="scientific">Guillardia theta (strain CCMP2712)</name>
    <name type="common">Cryptophyte</name>
    <dbReference type="NCBI Taxonomy" id="905079"/>
    <lineage>
        <taxon>Eukaryota</taxon>
        <taxon>Cryptophyceae</taxon>
        <taxon>Pyrenomonadales</taxon>
        <taxon>Geminigeraceae</taxon>
        <taxon>Guillardia</taxon>
    </lineage>
</organism>
<dbReference type="AlphaFoldDB" id="L1IIA7"/>
<dbReference type="eggNOG" id="ENOG502SU0R">
    <property type="taxonomic scope" value="Eukaryota"/>
</dbReference>
<dbReference type="KEGG" id="gtt:GUITHDRAFT_79217"/>
<reference evidence="2" key="3">
    <citation type="submission" date="2015-06" db="UniProtKB">
        <authorList>
            <consortium name="EnsemblProtists"/>
        </authorList>
    </citation>
    <scope>IDENTIFICATION</scope>
</reference>
<gene>
    <name evidence="1" type="ORF">GUITHDRAFT_79217</name>
</gene>
<sequence length="226" mass="26313">MFPGITTKLYLVAEHAVASVVYHSEFLMKTLPKEHALLATCLFTQQGILQRMKKMVTIEGDGRRCTGIPAHVTILRGMKRLEASRKEPAQVEQSGTLQVNGYNWGRRIRLLPEDFLWPKMFVDVAYEWWMQGNAEKGYPPFKNLEPSDFADQNARKRLSDFRYLMGKIDQCAQEKGVYKENATMEETKEIFKQCVECLKLPMKEGRQRRTWQSVATWCREQDGFQH</sequence>
<reference evidence="1 3" key="1">
    <citation type="journal article" date="2012" name="Nature">
        <title>Algal genomes reveal evolutionary mosaicism and the fate of nucleomorphs.</title>
        <authorList>
            <consortium name="DOE Joint Genome Institute"/>
            <person name="Curtis B.A."/>
            <person name="Tanifuji G."/>
            <person name="Burki F."/>
            <person name="Gruber A."/>
            <person name="Irimia M."/>
            <person name="Maruyama S."/>
            <person name="Arias M.C."/>
            <person name="Ball S.G."/>
            <person name="Gile G.H."/>
            <person name="Hirakawa Y."/>
            <person name="Hopkins J.F."/>
            <person name="Kuo A."/>
            <person name="Rensing S.A."/>
            <person name="Schmutz J."/>
            <person name="Symeonidi A."/>
            <person name="Elias M."/>
            <person name="Eveleigh R.J."/>
            <person name="Herman E.K."/>
            <person name="Klute M.J."/>
            <person name="Nakayama T."/>
            <person name="Obornik M."/>
            <person name="Reyes-Prieto A."/>
            <person name="Armbrust E.V."/>
            <person name="Aves S.J."/>
            <person name="Beiko R.G."/>
            <person name="Coutinho P."/>
            <person name="Dacks J.B."/>
            <person name="Durnford D.G."/>
            <person name="Fast N.M."/>
            <person name="Green B.R."/>
            <person name="Grisdale C.J."/>
            <person name="Hempel F."/>
            <person name="Henrissat B."/>
            <person name="Hoppner M.P."/>
            <person name="Ishida K."/>
            <person name="Kim E."/>
            <person name="Koreny L."/>
            <person name="Kroth P.G."/>
            <person name="Liu Y."/>
            <person name="Malik S.B."/>
            <person name="Maier U.G."/>
            <person name="McRose D."/>
            <person name="Mock T."/>
            <person name="Neilson J.A."/>
            <person name="Onodera N.T."/>
            <person name="Poole A.M."/>
            <person name="Pritham E.J."/>
            <person name="Richards T.A."/>
            <person name="Rocap G."/>
            <person name="Roy S.W."/>
            <person name="Sarai C."/>
            <person name="Schaack S."/>
            <person name="Shirato S."/>
            <person name="Slamovits C.H."/>
            <person name="Spencer D.F."/>
            <person name="Suzuki S."/>
            <person name="Worden A.Z."/>
            <person name="Zauner S."/>
            <person name="Barry K."/>
            <person name="Bell C."/>
            <person name="Bharti A.K."/>
            <person name="Crow J.A."/>
            <person name="Grimwood J."/>
            <person name="Kramer R."/>
            <person name="Lindquist E."/>
            <person name="Lucas S."/>
            <person name="Salamov A."/>
            <person name="McFadden G.I."/>
            <person name="Lane C.E."/>
            <person name="Keeling P.J."/>
            <person name="Gray M.W."/>
            <person name="Grigoriev I.V."/>
            <person name="Archibald J.M."/>
        </authorList>
    </citation>
    <scope>NUCLEOTIDE SEQUENCE</scope>
    <source>
        <strain evidence="1 3">CCMP2712</strain>
    </source>
</reference>